<dbReference type="Gene3D" id="1.25.40.20">
    <property type="entry name" value="Ankyrin repeat-containing domain"/>
    <property type="match status" value="1"/>
</dbReference>
<feature type="repeat" description="ANK" evidence="3">
    <location>
        <begin position="112"/>
        <end position="144"/>
    </location>
</feature>
<organism evidence="5 6">
    <name type="scientific">Sinanodonta woodiana</name>
    <name type="common">Chinese pond mussel</name>
    <name type="synonym">Anodonta woodiana</name>
    <dbReference type="NCBI Taxonomy" id="1069815"/>
    <lineage>
        <taxon>Eukaryota</taxon>
        <taxon>Metazoa</taxon>
        <taxon>Spiralia</taxon>
        <taxon>Lophotrochozoa</taxon>
        <taxon>Mollusca</taxon>
        <taxon>Bivalvia</taxon>
        <taxon>Autobranchia</taxon>
        <taxon>Heteroconchia</taxon>
        <taxon>Palaeoheterodonta</taxon>
        <taxon>Unionida</taxon>
        <taxon>Unionoidea</taxon>
        <taxon>Unionidae</taxon>
        <taxon>Unioninae</taxon>
        <taxon>Sinanodonta</taxon>
    </lineage>
</organism>
<feature type="compositionally biased region" description="Polar residues" evidence="4">
    <location>
        <begin position="17"/>
        <end position="35"/>
    </location>
</feature>
<evidence type="ECO:0000256" key="4">
    <source>
        <dbReference type="SAM" id="MobiDB-lite"/>
    </source>
</evidence>
<dbReference type="PROSITE" id="PS50088">
    <property type="entry name" value="ANK_REPEAT"/>
    <property type="match status" value="2"/>
</dbReference>
<feature type="non-terminal residue" evidence="5">
    <location>
        <position position="1"/>
    </location>
</feature>
<dbReference type="SUPFAM" id="SSF48403">
    <property type="entry name" value="Ankyrin repeat"/>
    <property type="match status" value="1"/>
</dbReference>
<dbReference type="Pfam" id="PF12796">
    <property type="entry name" value="Ank_2"/>
    <property type="match status" value="1"/>
</dbReference>
<dbReference type="Proteomes" id="UP001634394">
    <property type="component" value="Unassembled WGS sequence"/>
</dbReference>
<dbReference type="AlphaFoldDB" id="A0ABD3UQA5"/>
<dbReference type="SMART" id="SM00248">
    <property type="entry name" value="ANK"/>
    <property type="match status" value="2"/>
</dbReference>
<evidence type="ECO:0000256" key="1">
    <source>
        <dbReference type="ARBA" id="ARBA00022737"/>
    </source>
</evidence>
<feature type="repeat" description="ANK" evidence="3">
    <location>
        <begin position="146"/>
        <end position="178"/>
    </location>
</feature>
<evidence type="ECO:0000313" key="5">
    <source>
        <dbReference type="EMBL" id="KAL3851694.1"/>
    </source>
</evidence>
<dbReference type="PROSITE" id="PS50297">
    <property type="entry name" value="ANK_REP_REGION"/>
    <property type="match status" value="2"/>
</dbReference>
<keyword evidence="1" id="KW-0677">Repeat</keyword>
<dbReference type="InterPro" id="IPR002110">
    <property type="entry name" value="Ankyrin_rpt"/>
</dbReference>
<keyword evidence="2 3" id="KW-0040">ANK repeat</keyword>
<protein>
    <submittedName>
        <fullName evidence="5">Uncharacterized protein</fullName>
    </submittedName>
</protein>
<feature type="compositionally biased region" description="Acidic residues" evidence="4">
    <location>
        <begin position="1"/>
        <end position="12"/>
    </location>
</feature>
<dbReference type="EMBL" id="JBJQND010000015">
    <property type="protein sequence ID" value="KAL3851694.1"/>
    <property type="molecule type" value="Genomic_DNA"/>
</dbReference>
<accession>A0ABD3UQA5</accession>
<dbReference type="PANTHER" id="PTHR24171">
    <property type="entry name" value="ANKYRIN REPEAT DOMAIN-CONTAINING PROTEIN 39-RELATED"/>
    <property type="match status" value="1"/>
</dbReference>
<proteinExistence type="predicted"/>
<evidence type="ECO:0000256" key="2">
    <source>
        <dbReference type="ARBA" id="ARBA00023043"/>
    </source>
</evidence>
<sequence length="893" mass="101712">VEEEEPIQDEPIVDPSVNDQVQETENQDESPTVIQPDSDAISVGVSEASFTSRTNPDLPQKVWGILYPREKKIILSGTGAKLINDAKRSDLKSLKKLLEEHKDLDLDCTDEHGQAAIHYAASRGHVEILRLLQQNGAKLDFPDKQKGKTALHHAVNKDQVKAVEYLVYAGASMIVKDKEGKMPEECCTNERMRMTLSNMRAAKNDVLEIRLETNKVHEGSKTLFKNIGLAVEYINNGKGDFFIMMCRRNTTENSDIDFGFQEKEEIASDVFVYRISCNQGKLPSTLVVPLFSGPEEKEEVVIKTNNGNEFIATDIANVKDNEKKWTCKFSADLQKYKAFVAVCRPKREIFEVGTEASTVHSAVDERVEISIPENTFEEPTKVTMEITEPPETIERKTEDFKDIMSATSFYSIVAEGGQPTKSINFKVPLPTNFYGDGSVVILSMDKDDEEEDENSWSILDFNAKVIDDRIVFDVTSFSVKVGVESLYLKKSGNDHVLKRQVSQLYRKSRRREHYVNFLMFIKRIGETNTWNVVVECCHEDKAEERQKHWENESYEKQEDKSQDQIVALSKQKYRVKPNDAINVVGTNEEVNLEFHPKRFNCQQFIIEMNEEKPFVTGKLEIIQLPLRPGSAGEEENSGEEILLKNFEFKLHRIVVQMNDIHQTDGISKHDEQTEVDSSEFLNNNYMKELMSQVEDDWFPVIILMGISFSEVEQVLTTQGDLWDSLISMILSWRDKNKSQEHLGVPVIVSALAKGGAFALSRTFCGDLKKWHDKQETHDDDFCKWLKKAYANCNLLNPGDYPSPMSDSYLAIISTQLEPSTEMSQALHLTNEEHSSVVEDKAYISNRLKAMKLLVTFRMKSSSLIKGLENLIRALDTLKKIRPKKWAVMCARAC</sequence>
<feature type="region of interest" description="Disordered" evidence="4">
    <location>
        <begin position="1"/>
        <end position="36"/>
    </location>
</feature>
<dbReference type="PANTHER" id="PTHR24171:SF8">
    <property type="entry name" value="BRCA1-ASSOCIATED RING DOMAIN PROTEIN 1"/>
    <property type="match status" value="1"/>
</dbReference>
<keyword evidence="6" id="KW-1185">Reference proteome</keyword>
<evidence type="ECO:0000313" key="6">
    <source>
        <dbReference type="Proteomes" id="UP001634394"/>
    </source>
</evidence>
<dbReference type="InterPro" id="IPR036770">
    <property type="entry name" value="Ankyrin_rpt-contain_sf"/>
</dbReference>
<reference evidence="5 6" key="1">
    <citation type="submission" date="2024-11" db="EMBL/GenBank/DDBJ databases">
        <title>Chromosome-level genome assembly of the freshwater bivalve Anodonta woodiana.</title>
        <authorList>
            <person name="Chen X."/>
        </authorList>
    </citation>
    <scope>NUCLEOTIDE SEQUENCE [LARGE SCALE GENOMIC DNA]</scope>
    <source>
        <strain evidence="5">MN2024</strain>
        <tissue evidence="5">Gills</tissue>
    </source>
</reference>
<gene>
    <name evidence="5" type="ORF">ACJMK2_015421</name>
</gene>
<evidence type="ECO:0000256" key="3">
    <source>
        <dbReference type="PROSITE-ProRule" id="PRU00023"/>
    </source>
</evidence>
<name>A0ABD3UQA5_SINWO</name>
<comment type="caution">
    <text evidence="5">The sequence shown here is derived from an EMBL/GenBank/DDBJ whole genome shotgun (WGS) entry which is preliminary data.</text>
</comment>
<dbReference type="Gene3D" id="2.60.220.30">
    <property type="match status" value="1"/>
</dbReference>